<sequence>MKYQWRKYGYSHLKNNEITLRGMCQFVCRSSVLLFPWPLMRVMASDHENIFYIQGSITVRILSVKYCSLIQLIGANAANKYGGRRVLCFAVLLWSLCTVITPLAASYLPALITTRVLLGLGEGLGLPTIFQLFAQHIPPEERSRAFGYMVSAGSVGQTVALLFVPHLEWHIAFTLFGALGLVWVLCWLLTYHDPPMRIADEEDQQLLEGGEVICISWVEWVTHWAFWSIYIAHFAMNWSNYIIMQWLPTYLSRTLNANKESMSLTAVPYIVSSLCGTAWGHIADQLVSVGWSVLRVRRIMTLLGLLGPGICLALFPEVTNLPAAVLVISLAMGLCAANSSGHLSNHADIAPNHAGVTFAISNTIATIPGILCGPVTAELVTASHGRWFPVFFLAGTINATAAIIYYTQSYAKPVL</sequence>
<dbReference type="AlphaFoldDB" id="A0AAV2PL22"/>
<dbReference type="Gene3D" id="1.20.1250.20">
    <property type="entry name" value="MFS general substrate transporter like domains"/>
    <property type="match status" value="2"/>
</dbReference>
<keyword evidence="8" id="KW-1185">Reference proteome</keyword>
<feature type="transmembrane region" description="Helical" evidence="5">
    <location>
        <begin position="170"/>
        <end position="189"/>
    </location>
</feature>
<feature type="transmembrane region" description="Helical" evidence="5">
    <location>
        <begin position="321"/>
        <end position="343"/>
    </location>
</feature>
<feature type="transmembrane region" description="Helical" evidence="5">
    <location>
        <begin position="388"/>
        <end position="407"/>
    </location>
</feature>
<evidence type="ECO:0000256" key="5">
    <source>
        <dbReference type="SAM" id="Phobius"/>
    </source>
</evidence>
<protein>
    <recommendedName>
        <fullName evidence="6">Major facilitator superfamily (MFS) profile domain-containing protein</fullName>
    </recommendedName>
</protein>
<dbReference type="Pfam" id="PF07690">
    <property type="entry name" value="MFS_1"/>
    <property type="match status" value="1"/>
</dbReference>
<evidence type="ECO:0000259" key="6">
    <source>
        <dbReference type="PROSITE" id="PS50850"/>
    </source>
</evidence>
<reference evidence="7 8" key="1">
    <citation type="submission" date="2024-05" db="EMBL/GenBank/DDBJ databases">
        <authorList>
            <person name="Wallberg A."/>
        </authorList>
    </citation>
    <scope>NUCLEOTIDE SEQUENCE [LARGE SCALE GENOMIC DNA]</scope>
</reference>
<feature type="transmembrane region" description="Helical" evidence="5">
    <location>
        <begin position="146"/>
        <end position="164"/>
    </location>
</feature>
<gene>
    <name evidence="7" type="ORF">MNOR_LOCUS1068</name>
</gene>
<evidence type="ECO:0000256" key="2">
    <source>
        <dbReference type="ARBA" id="ARBA00022692"/>
    </source>
</evidence>
<evidence type="ECO:0000313" key="8">
    <source>
        <dbReference type="Proteomes" id="UP001497623"/>
    </source>
</evidence>
<evidence type="ECO:0000256" key="3">
    <source>
        <dbReference type="ARBA" id="ARBA00022989"/>
    </source>
</evidence>
<evidence type="ECO:0000256" key="1">
    <source>
        <dbReference type="ARBA" id="ARBA00004141"/>
    </source>
</evidence>
<keyword evidence="2 5" id="KW-0812">Transmembrane</keyword>
<dbReference type="GO" id="GO:0016020">
    <property type="term" value="C:membrane"/>
    <property type="evidence" value="ECO:0007669"/>
    <property type="project" value="UniProtKB-SubCell"/>
</dbReference>
<accession>A0AAV2PL22</accession>
<proteinExistence type="predicted"/>
<feature type="transmembrane region" description="Helical" evidence="5">
    <location>
        <begin position="86"/>
        <end position="110"/>
    </location>
</feature>
<feature type="transmembrane region" description="Helical" evidence="5">
    <location>
        <begin position="116"/>
        <end position="134"/>
    </location>
</feature>
<dbReference type="GO" id="GO:0006820">
    <property type="term" value="P:monoatomic anion transport"/>
    <property type="evidence" value="ECO:0007669"/>
    <property type="project" value="TreeGrafter"/>
</dbReference>
<feature type="transmembrane region" description="Helical" evidence="5">
    <location>
        <begin position="299"/>
        <end position="315"/>
    </location>
</feature>
<dbReference type="PANTHER" id="PTHR11662">
    <property type="entry name" value="SOLUTE CARRIER FAMILY 17"/>
    <property type="match status" value="1"/>
</dbReference>
<keyword evidence="3 5" id="KW-1133">Transmembrane helix</keyword>
<dbReference type="PROSITE" id="PS50850">
    <property type="entry name" value="MFS"/>
    <property type="match status" value="1"/>
</dbReference>
<keyword evidence="4 5" id="KW-0472">Membrane</keyword>
<comment type="caution">
    <text evidence="7">The sequence shown here is derived from an EMBL/GenBank/DDBJ whole genome shotgun (WGS) entry which is preliminary data.</text>
</comment>
<evidence type="ECO:0000313" key="7">
    <source>
        <dbReference type="EMBL" id="CAL4060140.1"/>
    </source>
</evidence>
<dbReference type="FunFam" id="1.20.1250.20:FF:000452">
    <property type="entry name" value="sialin-like isoform X1"/>
    <property type="match status" value="1"/>
</dbReference>
<feature type="transmembrane region" description="Helical" evidence="5">
    <location>
        <begin position="224"/>
        <end position="247"/>
    </location>
</feature>
<dbReference type="PANTHER" id="PTHR11662:SF40">
    <property type="entry name" value="MAJOR FACILITATOR SUPERFAMILY (MFS) PROFILE DOMAIN-CONTAINING PROTEIN"/>
    <property type="match status" value="1"/>
</dbReference>
<feature type="transmembrane region" description="Helical" evidence="5">
    <location>
        <begin position="355"/>
        <end position="376"/>
    </location>
</feature>
<dbReference type="SUPFAM" id="SSF103473">
    <property type="entry name" value="MFS general substrate transporter"/>
    <property type="match status" value="1"/>
</dbReference>
<dbReference type="InterPro" id="IPR050382">
    <property type="entry name" value="MFS_Na/Anion_cotransporter"/>
</dbReference>
<dbReference type="EMBL" id="CAXKWB010000269">
    <property type="protein sequence ID" value="CAL4060140.1"/>
    <property type="molecule type" value="Genomic_DNA"/>
</dbReference>
<organism evidence="7 8">
    <name type="scientific">Meganyctiphanes norvegica</name>
    <name type="common">Northern krill</name>
    <name type="synonym">Thysanopoda norvegica</name>
    <dbReference type="NCBI Taxonomy" id="48144"/>
    <lineage>
        <taxon>Eukaryota</taxon>
        <taxon>Metazoa</taxon>
        <taxon>Ecdysozoa</taxon>
        <taxon>Arthropoda</taxon>
        <taxon>Crustacea</taxon>
        <taxon>Multicrustacea</taxon>
        <taxon>Malacostraca</taxon>
        <taxon>Eumalacostraca</taxon>
        <taxon>Eucarida</taxon>
        <taxon>Euphausiacea</taxon>
        <taxon>Euphausiidae</taxon>
        <taxon>Meganyctiphanes</taxon>
    </lineage>
</organism>
<name>A0AAV2PL22_MEGNR</name>
<feature type="domain" description="Major facilitator superfamily (MFS) profile" evidence="6">
    <location>
        <begin position="1"/>
        <end position="413"/>
    </location>
</feature>
<feature type="non-terminal residue" evidence="7">
    <location>
        <position position="415"/>
    </location>
</feature>
<evidence type="ECO:0000256" key="4">
    <source>
        <dbReference type="ARBA" id="ARBA00023136"/>
    </source>
</evidence>
<dbReference type="GO" id="GO:0022857">
    <property type="term" value="F:transmembrane transporter activity"/>
    <property type="evidence" value="ECO:0007669"/>
    <property type="project" value="InterPro"/>
</dbReference>
<dbReference type="InterPro" id="IPR036259">
    <property type="entry name" value="MFS_trans_sf"/>
</dbReference>
<dbReference type="Proteomes" id="UP001497623">
    <property type="component" value="Unassembled WGS sequence"/>
</dbReference>
<comment type="subcellular location">
    <subcellularLocation>
        <location evidence="1">Membrane</location>
        <topology evidence="1">Multi-pass membrane protein</topology>
    </subcellularLocation>
</comment>
<feature type="transmembrane region" description="Helical" evidence="5">
    <location>
        <begin position="267"/>
        <end position="287"/>
    </location>
</feature>
<dbReference type="InterPro" id="IPR011701">
    <property type="entry name" value="MFS"/>
</dbReference>
<dbReference type="InterPro" id="IPR020846">
    <property type="entry name" value="MFS_dom"/>
</dbReference>